<evidence type="ECO:0000256" key="3">
    <source>
        <dbReference type="ARBA" id="ARBA00022989"/>
    </source>
</evidence>
<feature type="domain" description="Ion transport" evidence="6">
    <location>
        <begin position="40"/>
        <end position="261"/>
    </location>
</feature>
<feature type="transmembrane region" description="Helical" evidence="5">
    <location>
        <begin position="70"/>
        <end position="89"/>
    </location>
</feature>
<dbReference type="AlphaFoldDB" id="A0A6P6RKL1"/>
<feature type="transmembrane region" description="Helical" evidence="5">
    <location>
        <begin position="39"/>
        <end position="64"/>
    </location>
</feature>
<sequence>MDNRVHPDPEQRESAKTGWLEFQRKNTDIEGQKKNYLKLFFRFLIISCVVSDSIIAVLQTITFISQKHGFVLYLCEQIFLMLFVLETLVRWYNGFKMFWRSSWNIMNLLITLTLFVGHRVTSDPIAFIVFRCLRLSRLTLCLCSMQEMDMTLKATLQSFSEMKIIIFISVVAILAFTVAGVDMFSTTLPSAFENLSLTFYTLFVCITQDSWMDTYKILQEDEMGNTFWTLLYFSTFILSSGLMLSIFDAWIQGNFIVAQKEQADQERLTDNALFKDSPLDAKLEAADMIHVEVVAKKISKIKHQKPLRSGYTENLTVESYENLVIIMLAIQRNMDEYFTIKRELQKATVEEIKQHDQEITQHKETASLENMVNNEMSTGDIISTIINLSNAHLLDTSTDSPHLNKTKILKAGEQST</sequence>
<dbReference type="GO" id="GO:0005227">
    <property type="term" value="F:calcium-activated cation channel activity"/>
    <property type="evidence" value="ECO:0007669"/>
    <property type="project" value="InterPro"/>
</dbReference>
<dbReference type="InterPro" id="IPR028744">
    <property type="entry name" value="CatSper4"/>
</dbReference>
<comment type="subcellular location">
    <subcellularLocation>
        <location evidence="1">Membrane</location>
        <topology evidence="1">Multi-pass membrane protein</topology>
    </subcellularLocation>
</comment>
<dbReference type="Pfam" id="PF00520">
    <property type="entry name" value="Ion_trans"/>
    <property type="match status" value="1"/>
</dbReference>
<feature type="transmembrane region" description="Helical" evidence="5">
    <location>
        <begin position="164"/>
        <end position="185"/>
    </location>
</feature>
<dbReference type="GO" id="GO:0001669">
    <property type="term" value="C:acrosomal vesicle"/>
    <property type="evidence" value="ECO:0007669"/>
    <property type="project" value="TreeGrafter"/>
</dbReference>
<gene>
    <name evidence="8" type="primary">LOC113120262</name>
</gene>
<dbReference type="GO" id="GO:0097228">
    <property type="term" value="C:sperm principal piece"/>
    <property type="evidence" value="ECO:0007669"/>
    <property type="project" value="TreeGrafter"/>
</dbReference>
<dbReference type="PANTHER" id="PTHR47077:SF1">
    <property type="entry name" value="CATION CHANNEL SPERM-ASSOCIATED PROTEIN 4"/>
    <property type="match status" value="1"/>
</dbReference>
<dbReference type="Proteomes" id="UP000515129">
    <property type="component" value="Chromosome 19"/>
</dbReference>
<evidence type="ECO:0000313" key="7">
    <source>
        <dbReference type="Proteomes" id="UP000515129"/>
    </source>
</evidence>
<dbReference type="InterPro" id="IPR027359">
    <property type="entry name" value="Volt_channel_dom_sf"/>
</dbReference>
<dbReference type="GO" id="GO:0006814">
    <property type="term" value="P:sodium ion transport"/>
    <property type="evidence" value="ECO:0007669"/>
    <property type="project" value="TreeGrafter"/>
</dbReference>
<evidence type="ECO:0000256" key="2">
    <source>
        <dbReference type="ARBA" id="ARBA00022692"/>
    </source>
</evidence>
<evidence type="ECO:0000313" key="8">
    <source>
        <dbReference type="RefSeq" id="XP_026145962.1"/>
    </source>
</evidence>
<dbReference type="Gene3D" id="1.20.120.350">
    <property type="entry name" value="Voltage-gated potassium channels. Chain C"/>
    <property type="match status" value="1"/>
</dbReference>
<evidence type="ECO:0000259" key="6">
    <source>
        <dbReference type="Pfam" id="PF00520"/>
    </source>
</evidence>
<dbReference type="Gene3D" id="1.10.287.70">
    <property type="match status" value="1"/>
</dbReference>
<keyword evidence="2 5" id="KW-0812">Transmembrane</keyword>
<accession>A0A6P6RKL1</accession>
<keyword evidence="7" id="KW-1185">Reference proteome</keyword>
<feature type="transmembrane region" description="Helical" evidence="5">
    <location>
        <begin position="230"/>
        <end position="251"/>
    </location>
</feature>
<proteinExistence type="predicted"/>
<dbReference type="GO" id="GO:0036128">
    <property type="term" value="C:CatSper complex"/>
    <property type="evidence" value="ECO:0007669"/>
    <property type="project" value="InterPro"/>
</dbReference>
<name>A0A6P6RKL1_CARAU</name>
<dbReference type="OrthoDB" id="2984333at2759"/>
<dbReference type="KEGG" id="caua:113120262"/>
<dbReference type="GO" id="GO:0048240">
    <property type="term" value="P:sperm capacitation"/>
    <property type="evidence" value="ECO:0007669"/>
    <property type="project" value="TreeGrafter"/>
</dbReference>
<dbReference type="SUPFAM" id="SSF81324">
    <property type="entry name" value="Voltage-gated potassium channels"/>
    <property type="match status" value="1"/>
</dbReference>
<dbReference type="RefSeq" id="XP_026145962.1">
    <property type="nucleotide sequence ID" value="XM_026290177.1"/>
</dbReference>
<evidence type="ECO:0000256" key="1">
    <source>
        <dbReference type="ARBA" id="ARBA00004141"/>
    </source>
</evidence>
<dbReference type="GO" id="GO:0005245">
    <property type="term" value="F:voltage-gated calcium channel activity"/>
    <property type="evidence" value="ECO:0007669"/>
    <property type="project" value="TreeGrafter"/>
</dbReference>
<evidence type="ECO:0000256" key="5">
    <source>
        <dbReference type="SAM" id="Phobius"/>
    </source>
</evidence>
<keyword evidence="3 5" id="KW-1133">Transmembrane helix</keyword>
<protein>
    <submittedName>
        <fullName evidence="8">Cation channel sperm-associated protein 4 isoform X1</fullName>
    </submittedName>
</protein>
<dbReference type="PANTHER" id="PTHR47077">
    <property type="entry name" value="ION_TRANS DOMAIN-CONTAINING PROTEIN"/>
    <property type="match status" value="1"/>
</dbReference>
<organism evidence="7 8">
    <name type="scientific">Carassius auratus</name>
    <name type="common">Goldfish</name>
    <dbReference type="NCBI Taxonomy" id="7957"/>
    <lineage>
        <taxon>Eukaryota</taxon>
        <taxon>Metazoa</taxon>
        <taxon>Chordata</taxon>
        <taxon>Craniata</taxon>
        <taxon>Vertebrata</taxon>
        <taxon>Euteleostomi</taxon>
        <taxon>Actinopterygii</taxon>
        <taxon>Neopterygii</taxon>
        <taxon>Teleostei</taxon>
        <taxon>Ostariophysi</taxon>
        <taxon>Cypriniformes</taxon>
        <taxon>Cyprinidae</taxon>
        <taxon>Cyprininae</taxon>
        <taxon>Carassius</taxon>
    </lineage>
</organism>
<dbReference type="InterPro" id="IPR005821">
    <property type="entry name" value="Ion_trans_dom"/>
</dbReference>
<evidence type="ECO:0000256" key="4">
    <source>
        <dbReference type="ARBA" id="ARBA00023136"/>
    </source>
</evidence>
<keyword evidence="4 5" id="KW-0472">Membrane</keyword>
<dbReference type="GO" id="GO:0030317">
    <property type="term" value="P:flagellated sperm motility"/>
    <property type="evidence" value="ECO:0007669"/>
    <property type="project" value="InterPro"/>
</dbReference>
<reference evidence="8" key="1">
    <citation type="submission" date="2025-08" db="UniProtKB">
        <authorList>
            <consortium name="RefSeq"/>
        </authorList>
    </citation>
    <scope>IDENTIFICATION</scope>
    <source>
        <strain evidence="8">Wakin</strain>
        <tissue evidence="8">Muscle</tissue>
    </source>
</reference>